<dbReference type="Proteomes" id="UP001589628">
    <property type="component" value="Unassembled WGS sequence"/>
</dbReference>
<evidence type="ECO:0000313" key="2">
    <source>
        <dbReference type="EMBL" id="MFB9885559.1"/>
    </source>
</evidence>
<dbReference type="Gene3D" id="3.40.50.850">
    <property type="entry name" value="Isochorismatase-like"/>
    <property type="match status" value="1"/>
</dbReference>
<dbReference type="RefSeq" id="WP_027313653.1">
    <property type="nucleotide sequence ID" value="NZ_JBHLZN010000001.1"/>
</dbReference>
<evidence type="ECO:0000313" key="3">
    <source>
        <dbReference type="Proteomes" id="UP001589628"/>
    </source>
</evidence>
<name>A0ABV5ZAI9_9GAMM</name>
<dbReference type="PANTHER" id="PTHR14119:SF3">
    <property type="entry name" value="ISOCHORISMATASE DOMAIN-CONTAINING PROTEIN 2"/>
    <property type="match status" value="1"/>
</dbReference>
<sequence length="179" mass="19896">MLIDAQNSCLLIVDVQDKLLPAITDADELLANQCWLTEIATYLKQPQIISEQYPRGLGHTVEPLWERCNQTPALEKMSFSCAADPGCMAALAPYNQVVVIGIEAHVCVLQSVLELLQNGKQVFVVADAVGSRSELDKELALARMDSAGAHIVSREMVVFEWLRRAGSDEFRHISRTFLR</sequence>
<dbReference type="CDD" id="cd01012">
    <property type="entry name" value="YcaC_related"/>
    <property type="match status" value="1"/>
</dbReference>
<proteinExistence type="predicted"/>
<keyword evidence="3" id="KW-1185">Reference proteome</keyword>
<dbReference type="InterPro" id="IPR036380">
    <property type="entry name" value="Isochorismatase-like_sf"/>
</dbReference>
<keyword evidence="2" id="KW-0378">Hydrolase</keyword>
<comment type="caution">
    <text evidence="2">The sequence shown here is derived from an EMBL/GenBank/DDBJ whole genome shotgun (WGS) entry which is preliminary data.</text>
</comment>
<dbReference type="GO" id="GO:0016787">
    <property type="term" value="F:hydrolase activity"/>
    <property type="evidence" value="ECO:0007669"/>
    <property type="project" value="UniProtKB-KW"/>
</dbReference>
<dbReference type="EMBL" id="JBHLZN010000001">
    <property type="protein sequence ID" value="MFB9885559.1"/>
    <property type="molecule type" value="Genomic_DNA"/>
</dbReference>
<protein>
    <submittedName>
        <fullName evidence="2">Hydrolase</fullName>
    </submittedName>
</protein>
<gene>
    <name evidence="2" type="ORF">ACFFLH_03960</name>
</gene>
<feature type="domain" description="Isochorismatase-like" evidence="1">
    <location>
        <begin position="8"/>
        <end position="155"/>
    </location>
</feature>
<dbReference type="InterPro" id="IPR000868">
    <property type="entry name" value="Isochorismatase-like_dom"/>
</dbReference>
<dbReference type="PANTHER" id="PTHR14119">
    <property type="entry name" value="HYDROLASE"/>
    <property type="match status" value="1"/>
</dbReference>
<dbReference type="SUPFAM" id="SSF52499">
    <property type="entry name" value="Isochorismatase-like hydrolases"/>
    <property type="match status" value="1"/>
</dbReference>
<accession>A0ABV5ZAI9</accession>
<reference evidence="2 3" key="1">
    <citation type="submission" date="2024-09" db="EMBL/GenBank/DDBJ databases">
        <authorList>
            <person name="Sun Q."/>
            <person name="Mori K."/>
        </authorList>
    </citation>
    <scope>NUCLEOTIDE SEQUENCE [LARGE SCALE GENOMIC DNA]</scope>
    <source>
        <strain evidence="2 3">ATCC 51285</strain>
    </source>
</reference>
<organism evidence="2 3">
    <name type="scientific">Balneatrix alpica</name>
    <dbReference type="NCBI Taxonomy" id="75684"/>
    <lineage>
        <taxon>Bacteria</taxon>
        <taxon>Pseudomonadati</taxon>
        <taxon>Pseudomonadota</taxon>
        <taxon>Gammaproteobacteria</taxon>
        <taxon>Oceanospirillales</taxon>
        <taxon>Balneatrichaceae</taxon>
        <taxon>Balneatrix</taxon>
    </lineage>
</organism>
<dbReference type="Pfam" id="PF00857">
    <property type="entry name" value="Isochorismatase"/>
    <property type="match status" value="1"/>
</dbReference>
<dbReference type="InterPro" id="IPR050993">
    <property type="entry name" value="Isochorismatase_domain"/>
</dbReference>
<evidence type="ECO:0000259" key="1">
    <source>
        <dbReference type="Pfam" id="PF00857"/>
    </source>
</evidence>